<evidence type="ECO:0000256" key="1">
    <source>
        <dbReference type="SAM" id="Phobius"/>
    </source>
</evidence>
<keyword evidence="1" id="KW-0812">Transmembrane</keyword>
<evidence type="ECO:0000313" key="3">
    <source>
        <dbReference type="Proteomes" id="UP000191661"/>
    </source>
</evidence>
<evidence type="ECO:0008006" key="4">
    <source>
        <dbReference type="Google" id="ProtNLM"/>
    </source>
</evidence>
<name>A0A1V6N3R3_METAZ</name>
<proteinExistence type="predicted"/>
<dbReference type="EMBL" id="JXMW01000006">
    <property type="protein sequence ID" value="OQD59136.1"/>
    <property type="molecule type" value="Genomic_DNA"/>
</dbReference>
<dbReference type="AlphaFoldDB" id="A0A1V6N3R3"/>
<dbReference type="Proteomes" id="UP000191661">
    <property type="component" value="Unassembled WGS sequence"/>
</dbReference>
<gene>
    <name evidence="2" type="ORF">MBBAR_6c02480</name>
</gene>
<reference evidence="2 3" key="1">
    <citation type="submission" date="2014-12" db="EMBL/GenBank/DDBJ databases">
        <title>Genome sequence of Methanobrevibacter arboriphilicus DH1, DSM1125.</title>
        <authorList>
            <person name="Poehlein A."/>
            <person name="Thauer R.K."/>
            <person name="Seedorf H."/>
            <person name="Daniel R."/>
        </authorList>
    </citation>
    <scope>NUCLEOTIDE SEQUENCE [LARGE SCALE GENOMIC DNA]</scope>
    <source>
        <strain evidence="2 3">DH1</strain>
    </source>
</reference>
<accession>A0A1V6N3R3</accession>
<comment type="caution">
    <text evidence="2">The sequence shown here is derived from an EMBL/GenBank/DDBJ whole genome shotgun (WGS) entry which is preliminary data.</text>
</comment>
<dbReference type="OrthoDB" id="379029at2157"/>
<dbReference type="RefSeq" id="WP_080460218.1">
    <property type="nucleotide sequence ID" value="NZ_BBET01000016.1"/>
</dbReference>
<keyword evidence="1" id="KW-1133">Transmembrane helix</keyword>
<evidence type="ECO:0000313" key="2">
    <source>
        <dbReference type="EMBL" id="OQD59136.1"/>
    </source>
</evidence>
<keyword evidence="3" id="KW-1185">Reference proteome</keyword>
<protein>
    <recommendedName>
        <fullName evidence="4">DUF4367 domain-containing protein</fullName>
    </recommendedName>
</protein>
<keyword evidence="1" id="KW-0472">Membrane</keyword>
<sequence>MKNKYLAIIIVVIIAIIALVGAFTLGIFDNNQTSDSSDWEVKNLSGITFKIPPKYEKGTIQSGNIIDGVNTGNSYKSEDLSIIINSTNWTNDLNKFMDSDSAIMTVLDINGHEVEIFSDKGTSKAFFKIKNSTVAISWSGDNANGDIKALITSFFN</sequence>
<feature type="transmembrane region" description="Helical" evidence="1">
    <location>
        <begin position="5"/>
        <end position="28"/>
    </location>
</feature>
<organism evidence="2 3">
    <name type="scientific">Methanobrevibacter arboriphilus JCM 13429 = DSM 1125</name>
    <dbReference type="NCBI Taxonomy" id="1300164"/>
    <lineage>
        <taxon>Archaea</taxon>
        <taxon>Methanobacteriati</taxon>
        <taxon>Methanobacteriota</taxon>
        <taxon>Methanomada group</taxon>
        <taxon>Methanobacteria</taxon>
        <taxon>Methanobacteriales</taxon>
        <taxon>Methanobacteriaceae</taxon>
        <taxon>Methanobrevibacter</taxon>
    </lineage>
</organism>